<dbReference type="Proteomes" id="UP000285777">
    <property type="component" value="Unassembled WGS sequence"/>
</dbReference>
<dbReference type="InterPro" id="IPR041657">
    <property type="entry name" value="HTH_17"/>
</dbReference>
<dbReference type="EMBL" id="QRLF01000054">
    <property type="protein sequence ID" value="RHI83233.1"/>
    <property type="molecule type" value="Genomic_DNA"/>
</dbReference>
<name>A0A415BG77_PHOVU</name>
<protein>
    <submittedName>
        <fullName evidence="2">DNA-binding protein</fullName>
    </submittedName>
</protein>
<reference evidence="2 3" key="1">
    <citation type="submission" date="2018-08" db="EMBL/GenBank/DDBJ databases">
        <title>A genome reference for cultivated species of the human gut microbiota.</title>
        <authorList>
            <person name="Zou Y."/>
            <person name="Xue W."/>
            <person name="Luo G."/>
        </authorList>
    </citation>
    <scope>NUCLEOTIDE SEQUENCE [LARGE SCALE GENOMIC DNA]</scope>
    <source>
        <strain evidence="2 3">AM13-21</strain>
    </source>
</reference>
<organism evidence="2 3">
    <name type="scientific">Phocaeicola vulgatus</name>
    <name type="common">Bacteroides vulgatus</name>
    <dbReference type="NCBI Taxonomy" id="821"/>
    <lineage>
        <taxon>Bacteria</taxon>
        <taxon>Pseudomonadati</taxon>
        <taxon>Bacteroidota</taxon>
        <taxon>Bacteroidia</taxon>
        <taxon>Bacteroidales</taxon>
        <taxon>Bacteroidaceae</taxon>
        <taxon>Phocaeicola</taxon>
    </lineage>
</organism>
<sequence>MSVSEAAQLIGVSKSTVRRMVRRGMLVGVNLGIRLTRIDRTQLEQLFTSIVVPEKQKTSKVYELDKCYTIGECLRKYNIPECRLESIIRAFNIPKRKVGNYVYIPRVEIDKVLNKID</sequence>
<dbReference type="Pfam" id="PF12728">
    <property type="entry name" value="HTH_17"/>
    <property type="match status" value="1"/>
</dbReference>
<dbReference type="AlphaFoldDB" id="A0A415BG77"/>
<keyword evidence="2" id="KW-0238">DNA-binding</keyword>
<evidence type="ECO:0000259" key="1">
    <source>
        <dbReference type="Pfam" id="PF12728"/>
    </source>
</evidence>
<proteinExistence type="predicted"/>
<feature type="domain" description="Helix-turn-helix" evidence="1">
    <location>
        <begin position="1"/>
        <end position="48"/>
    </location>
</feature>
<dbReference type="InterPro" id="IPR010093">
    <property type="entry name" value="SinI_DNA-bd"/>
</dbReference>
<gene>
    <name evidence="2" type="ORF">DW150_21540</name>
</gene>
<dbReference type="NCBIfam" id="TIGR01764">
    <property type="entry name" value="excise"/>
    <property type="match status" value="1"/>
</dbReference>
<comment type="caution">
    <text evidence="2">The sequence shown here is derived from an EMBL/GenBank/DDBJ whole genome shotgun (WGS) entry which is preliminary data.</text>
</comment>
<dbReference type="GO" id="GO:0003677">
    <property type="term" value="F:DNA binding"/>
    <property type="evidence" value="ECO:0007669"/>
    <property type="project" value="UniProtKB-KW"/>
</dbReference>
<accession>A0A415BG77</accession>
<evidence type="ECO:0000313" key="2">
    <source>
        <dbReference type="EMBL" id="RHI83233.1"/>
    </source>
</evidence>
<evidence type="ECO:0000313" key="3">
    <source>
        <dbReference type="Proteomes" id="UP000285777"/>
    </source>
</evidence>